<dbReference type="PaxDb" id="4081-Solyc01g056960.1.1"/>
<dbReference type="Gramene" id="Solyc01g056960.1.1">
    <property type="protein sequence ID" value="Solyc01g056960.1.1"/>
    <property type="gene ID" value="Solyc01g056960.1"/>
</dbReference>
<dbReference type="Proteomes" id="UP000004994">
    <property type="component" value="Chromosome 1"/>
</dbReference>
<evidence type="ECO:0000313" key="2">
    <source>
        <dbReference type="Proteomes" id="UP000004994"/>
    </source>
</evidence>
<organism evidence="1">
    <name type="scientific">Solanum lycopersicum</name>
    <name type="common">Tomato</name>
    <name type="synonym">Lycopersicon esculentum</name>
    <dbReference type="NCBI Taxonomy" id="4081"/>
    <lineage>
        <taxon>Eukaryota</taxon>
        <taxon>Viridiplantae</taxon>
        <taxon>Streptophyta</taxon>
        <taxon>Embryophyta</taxon>
        <taxon>Tracheophyta</taxon>
        <taxon>Spermatophyta</taxon>
        <taxon>Magnoliopsida</taxon>
        <taxon>eudicotyledons</taxon>
        <taxon>Gunneridae</taxon>
        <taxon>Pentapetalae</taxon>
        <taxon>asterids</taxon>
        <taxon>lamiids</taxon>
        <taxon>Solanales</taxon>
        <taxon>Solanaceae</taxon>
        <taxon>Solanoideae</taxon>
        <taxon>Solaneae</taxon>
        <taxon>Solanum</taxon>
        <taxon>Solanum subgen. Lycopersicon</taxon>
    </lineage>
</organism>
<evidence type="ECO:0000313" key="1">
    <source>
        <dbReference type="EnsemblPlants" id="Solyc01g056960.1.1"/>
    </source>
</evidence>
<protein>
    <submittedName>
        <fullName evidence="1">Uncharacterized protein</fullName>
    </submittedName>
</protein>
<sequence>MVVGDAEIKNLLSGCPALVNIVFNRYLELSHDFKFSLVDVSSLVDAKRTLDGTFIKNLEDDYEQYSDEEEDICSDYHQDFNTLVQDYLQNLSRANKLTFGTLFTQLTVSDCKHYTMENPYINFTNPSEQITEFCTFLLSFVSFGSVIFPNQKSVEIVISSGMCVKQHLKWEYQEAFQTFKHFVKECSGLKKSVVVSKRRRCKICRIKCVCPDFIAIC</sequence>
<proteinExistence type="predicted"/>
<dbReference type="HOGENOM" id="CLU_1274153_0_0_1"/>
<dbReference type="InParanoid" id="K4AVR0"/>
<reference evidence="1" key="1">
    <citation type="journal article" date="2012" name="Nature">
        <title>The tomato genome sequence provides insights into fleshy fruit evolution.</title>
        <authorList>
            <consortium name="Tomato Genome Consortium"/>
        </authorList>
    </citation>
    <scope>NUCLEOTIDE SEQUENCE [LARGE SCALE GENOMIC DNA]</scope>
    <source>
        <strain evidence="1">cv. Heinz 1706</strain>
    </source>
</reference>
<dbReference type="eggNOG" id="ENOG502QVFC">
    <property type="taxonomic scope" value="Eukaryota"/>
</dbReference>
<dbReference type="AlphaFoldDB" id="K4AVR0"/>
<dbReference type="EnsemblPlants" id="Solyc01g056960.1.1">
    <property type="protein sequence ID" value="Solyc01g056960.1.1"/>
    <property type="gene ID" value="Solyc01g056960.1"/>
</dbReference>
<name>K4AVR0_SOLLC</name>
<dbReference type="PhylomeDB" id="K4AVR0"/>
<reference evidence="1" key="2">
    <citation type="submission" date="2015-06" db="UniProtKB">
        <authorList>
            <consortium name="EnsemblPlants"/>
        </authorList>
    </citation>
    <scope>IDENTIFICATION</scope>
    <source>
        <strain evidence="1">cv. Heinz 1706</strain>
    </source>
</reference>
<dbReference type="OMA" id="RCKICRI"/>
<accession>K4AVR0</accession>
<keyword evidence="2" id="KW-1185">Reference proteome</keyword>